<name>A0A430M0K5_9HYPO</name>
<dbReference type="PANTHER" id="PTHR48050">
    <property type="entry name" value="STEROL 3-BETA-GLUCOSYLTRANSFERASE"/>
    <property type="match status" value="1"/>
</dbReference>
<evidence type="ECO:0000259" key="2">
    <source>
        <dbReference type="Pfam" id="PF03033"/>
    </source>
</evidence>
<dbReference type="GO" id="GO:0016906">
    <property type="term" value="F:sterol 3-beta-glucosyltransferase activity"/>
    <property type="evidence" value="ECO:0007669"/>
    <property type="project" value="UniProtKB-ARBA"/>
</dbReference>
<reference evidence="4 5" key="1">
    <citation type="submission" date="2017-06" db="EMBL/GenBank/DDBJ databases">
        <title>Comparative genomic analysis of Ambrosia Fusariam Clade fungi.</title>
        <authorList>
            <person name="Stajich J.E."/>
            <person name="Carrillo J."/>
            <person name="Kijimoto T."/>
            <person name="Eskalen A."/>
            <person name="O'Donnell K."/>
            <person name="Kasson M."/>
        </authorList>
    </citation>
    <scope>NUCLEOTIDE SEQUENCE [LARGE SCALE GENOMIC DNA]</scope>
    <source>
        <strain evidence="4 5">UCR1854</strain>
    </source>
</reference>
<proteinExistence type="predicted"/>
<protein>
    <submittedName>
        <fullName evidence="4">Uncharacterized protein</fullName>
    </submittedName>
</protein>
<dbReference type="Pfam" id="PF06722">
    <property type="entry name" value="EryCIII-like_C"/>
    <property type="match status" value="1"/>
</dbReference>
<dbReference type="PANTHER" id="PTHR48050:SF27">
    <property type="entry name" value="GLUCOSYLTRANSFERASE, PUTATIVE (AFU_ORTHOLOGUE AFUA_7G04880)-RELATED"/>
    <property type="match status" value="1"/>
</dbReference>
<dbReference type="AlphaFoldDB" id="A0A430M0K5"/>
<dbReference type="InterPro" id="IPR010610">
    <property type="entry name" value="EryCIII-like_C"/>
</dbReference>
<dbReference type="InterPro" id="IPR050426">
    <property type="entry name" value="Glycosyltransferase_28"/>
</dbReference>
<feature type="domain" description="Erythromycin biosynthesis protein CIII-like C-terminal" evidence="3">
    <location>
        <begin position="490"/>
        <end position="583"/>
    </location>
</feature>
<dbReference type="GO" id="GO:0005975">
    <property type="term" value="P:carbohydrate metabolic process"/>
    <property type="evidence" value="ECO:0007669"/>
    <property type="project" value="InterPro"/>
</dbReference>
<dbReference type="InterPro" id="IPR002213">
    <property type="entry name" value="UDP_glucos_trans"/>
</dbReference>
<keyword evidence="1" id="KW-0808">Transferase</keyword>
<evidence type="ECO:0000256" key="1">
    <source>
        <dbReference type="ARBA" id="ARBA00022679"/>
    </source>
</evidence>
<organism evidence="4 5">
    <name type="scientific">Fusarium euwallaceae</name>
    <dbReference type="NCBI Taxonomy" id="1147111"/>
    <lineage>
        <taxon>Eukaryota</taxon>
        <taxon>Fungi</taxon>
        <taxon>Dikarya</taxon>
        <taxon>Ascomycota</taxon>
        <taxon>Pezizomycotina</taxon>
        <taxon>Sordariomycetes</taxon>
        <taxon>Hypocreomycetidae</taxon>
        <taxon>Hypocreales</taxon>
        <taxon>Nectriaceae</taxon>
        <taxon>Fusarium</taxon>
        <taxon>Fusarium solani species complex</taxon>
    </lineage>
</organism>
<keyword evidence="5" id="KW-1185">Reference proteome</keyword>
<gene>
    <name evidence="4" type="ORF">BHE90_003955</name>
</gene>
<dbReference type="EMBL" id="MIKF01000039">
    <property type="protein sequence ID" value="RTE81506.1"/>
    <property type="molecule type" value="Genomic_DNA"/>
</dbReference>
<dbReference type="SUPFAM" id="SSF53756">
    <property type="entry name" value="UDP-Glycosyltransferase/glycogen phosphorylase"/>
    <property type="match status" value="1"/>
</dbReference>
<accession>A0A430M0K5</accession>
<dbReference type="FunFam" id="3.40.50.2000:FF:000100">
    <property type="entry name" value="Glycosyltransferase family 1 protein"/>
    <property type="match status" value="1"/>
</dbReference>
<comment type="caution">
    <text evidence="4">The sequence shown here is derived from an EMBL/GenBank/DDBJ whole genome shotgun (WGS) entry which is preliminary data.</text>
</comment>
<feature type="domain" description="Glycosyltransferase family 28 N-terminal" evidence="2">
    <location>
        <begin position="173"/>
        <end position="321"/>
    </location>
</feature>
<dbReference type="Proteomes" id="UP000287124">
    <property type="component" value="Unassembled WGS sequence"/>
</dbReference>
<dbReference type="CDD" id="cd03784">
    <property type="entry name" value="GT1_Gtf-like"/>
    <property type="match status" value="1"/>
</dbReference>
<evidence type="ECO:0000313" key="4">
    <source>
        <dbReference type="EMBL" id="RTE81506.1"/>
    </source>
</evidence>
<sequence length="903" mass="98850">MLCSGVPEVARIIVFTSQPFVPYTTYPWVYGDAVDQISKLKSPTLIKPLRVGYQGHKADFEFLGKARHHPIDSVAYSHRPVIMDLEDNACGSTASMPPRYSTVVREDTVGMEPTMKDDGRVNIDMNSRAIKYLSLLPNLKPNPIDKPADTSPTYQPPCLHDSTREPFPVRLNIVIQVVGSRGDVQPFVALGNELQKHGHQVRLATHGVFESFVRDAGLGFYPIGGDPAELMAYMVRNPGLIPSMKSLQAGDIQKKRTMMADILQGCWLSCISPDPVSAVPFVADAIIANPPSFAHIHCGQALGVPVHIMFTMPWTSTAAFPHPLVNIKLGQGSSSEPSIVNYFSYGVVEFLTWQGLGDVINQWRESIDLEHVAFSEGPCLIEKLKTPITYCWSPALVPKPADWGSNIDVCGFFFREPPDYTPNPELDEFLQAGPPPVYIGFGSIVIDDPGRMSQMILEAVRISGTRALISRGWSKLDGPESSKVMFLGDCPHERLFQHVAAVVHHGGAGTTACGLLNGRPTTIVPFFGDQPFWGNMVAAAGAGPEPIPQKSLTVENLVEAIRFCLTKEAAEAADKIAAKMRSEEGVKAAVASFHNHLPRDELECDIIKGQPAVWTCSKKNRRLKLSKPAGEILSSHLKIDAGSLEIYESRRTIIETRRWEPFTGTIAAAIGVSADLAKSAADTVVKPVKTYQQRNVVDSEHRFDSADASTTIALQGIDKRRLKHSRSCLSTTKSVSTVSAHTMSRFLKQFLNGLVIIPFAFTEGFRNVPLLYGEELRDYGEIYDWKSGIAFGAKAVVFGVVDGVGGLFILPYQGAKKQGVLGAAKGVGKGVAGLTSKVFTATYPLQGIYKSIWRLANSRTRRAIQKARLTEGKYLVEKGRERGVSDKAIMDTFDAIMARELRT</sequence>
<dbReference type="InterPro" id="IPR004276">
    <property type="entry name" value="GlycoTrans_28_N"/>
</dbReference>
<dbReference type="FunFam" id="3.40.50.2000:FF:000009">
    <property type="entry name" value="Sterol 3-beta-glucosyltransferase UGT80A2"/>
    <property type="match status" value="1"/>
</dbReference>
<dbReference type="Gene3D" id="3.40.50.2000">
    <property type="entry name" value="Glycogen Phosphorylase B"/>
    <property type="match status" value="2"/>
</dbReference>
<dbReference type="Pfam" id="PF03033">
    <property type="entry name" value="Glyco_transf_28"/>
    <property type="match status" value="1"/>
</dbReference>
<evidence type="ECO:0000259" key="3">
    <source>
        <dbReference type="Pfam" id="PF06722"/>
    </source>
</evidence>
<evidence type="ECO:0000313" key="5">
    <source>
        <dbReference type="Proteomes" id="UP000287124"/>
    </source>
</evidence>